<keyword evidence="4" id="KW-1185">Reference proteome</keyword>
<evidence type="ECO:0000313" key="3">
    <source>
        <dbReference type="EMBL" id="MFC6196651.1"/>
    </source>
</evidence>
<dbReference type="InterPro" id="IPR052893">
    <property type="entry name" value="TCS_response_regulator"/>
</dbReference>
<dbReference type="InterPro" id="IPR001789">
    <property type="entry name" value="Sig_transdc_resp-reg_receiver"/>
</dbReference>
<dbReference type="RefSeq" id="WP_377374345.1">
    <property type="nucleotide sequence ID" value="NZ_JBHSSW010000002.1"/>
</dbReference>
<evidence type="ECO:0000313" key="4">
    <source>
        <dbReference type="Proteomes" id="UP001596303"/>
    </source>
</evidence>
<dbReference type="Proteomes" id="UP001596303">
    <property type="component" value="Unassembled WGS sequence"/>
</dbReference>
<dbReference type="SUPFAM" id="SSF52172">
    <property type="entry name" value="CheY-like"/>
    <property type="match status" value="1"/>
</dbReference>
<sequence length="136" mass="15694">MRKQWVLIVEDDKLDRFLIEHAFKKLDTSVEFDFAHDAESAWETLENGNRPTLIVTDLNMPGIGGMELLSRIKRSDQLKTIPTIVFSTSSDDADLREAYNRFANSYVVKPGDAGGYSRFAERVNAYWMQENRYPCH</sequence>
<dbReference type="EMBL" id="JBHSSW010000002">
    <property type="protein sequence ID" value="MFC6196651.1"/>
    <property type="molecule type" value="Genomic_DNA"/>
</dbReference>
<evidence type="ECO:0000259" key="2">
    <source>
        <dbReference type="PROSITE" id="PS50110"/>
    </source>
</evidence>
<dbReference type="PANTHER" id="PTHR44520:SF1">
    <property type="entry name" value="TWO-COMPONENT SYSTEM REGULATORY PROTEIN"/>
    <property type="match status" value="1"/>
</dbReference>
<dbReference type="InterPro" id="IPR011006">
    <property type="entry name" value="CheY-like_superfamily"/>
</dbReference>
<accession>A0ABW1S4U0</accession>
<organism evidence="3 4">
    <name type="scientific">Ponticaulis profundi</name>
    <dbReference type="NCBI Taxonomy" id="2665222"/>
    <lineage>
        <taxon>Bacteria</taxon>
        <taxon>Pseudomonadati</taxon>
        <taxon>Pseudomonadota</taxon>
        <taxon>Alphaproteobacteria</taxon>
        <taxon>Hyphomonadales</taxon>
        <taxon>Hyphomonadaceae</taxon>
        <taxon>Ponticaulis</taxon>
    </lineage>
</organism>
<gene>
    <name evidence="3" type="ORF">ACFQDM_01100</name>
</gene>
<dbReference type="PROSITE" id="PS50110">
    <property type="entry name" value="RESPONSE_REGULATORY"/>
    <property type="match status" value="1"/>
</dbReference>
<dbReference type="SMART" id="SM00448">
    <property type="entry name" value="REC"/>
    <property type="match status" value="1"/>
</dbReference>
<proteinExistence type="predicted"/>
<keyword evidence="1" id="KW-0597">Phosphoprotein</keyword>
<reference evidence="4" key="1">
    <citation type="journal article" date="2019" name="Int. J. Syst. Evol. Microbiol.">
        <title>The Global Catalogue of Microorganisms (GCM) 10K type strain sequencing project: providing services to taxonomists for standard genome sequencing and annotation.</title>
        <authorList>
            <consortium name="The Broad Institute Genomics Platform"/>
            <consortium name="The Broad Institute Genome Sequencing Center for Infectious Disease"/>
            <person name="Wu L."/>
            <person name="Ma J."/>
        </authorList>
    </citation>
    <scope>NUCLEOTIDE SEQUENCE [LARGE SCALE GENOMIC DNA]</scope>
    <source>
        <strain evidence="4">CGMCC-1.15741</strain>
    </source>
</reference>
<dbReference type="PANTHER" id="PTHR44520">
    <property type="entry name" value="RESPONSE REGULATOR RCP1-RELATED"/>
    <property type="match status" value="1"/>
</dbReference>
<feature type="modified residue" description="4-aspartylphosphate" evidence="1">
    <location>
        <position position="57"/>
    </location>
</feature>
<dbReference type="Pfam" id="PF00072">
    <property type="entry name" value="Response_reg"/>
    <property type="match status" value="1"/>
</dbReference>
<dbReference type="Gene3D" id="3.40.50.2300">
    <property type="match status" value="1"/>
</dbReference>
<protein>
    <submittedName>
        <fullName evidence="3">Response regulator</fullName>
    </submittedName>
</protein>
<feature type="domain" description="Response regulatory" evidence="2">
    <location>
        <begin position="5"/>
        <end position="124"/>
    </location>
</feature>
<evidence type="ECO:0000256" key="1">
    <source>
        <dbReference type="PROSITE-ProRule" id="PRU00169"/>
    </source>
</evidence>
<dbReference type="CDD" id="cd17557">
    <property type="entry name" value="REC_Rcp-like"/>
    <property type="match status" value="1"/>
</dbReference>
<name>A0ABW1S4U0_9PROT</name>
<comment type="caution">
    <text evidence="3">The sequence shown here is derived from an EMBL/GenBank/DDBJ whole genome shotgun (WGS) entry which is preliminary data.</text>
</comment>